<keyword evidence="5 7" id="KW-1133">Transmembrane helix</keyword>
<feature type="transmembrane region" description="Helical" evidence="7">
    <location>
        <begin position="23"/>
        <end position="46"/>
    </location>
</feature>
<dbReference type="Pfam" id="PF04290">
    <property type="entry name" value="DctQ"/>
    <property type="match status" value="1"/>
</dbReference>
<evidence type="ECO:0000256" key="7">
    <source>
        <dbReference type="RuleBase" id="RU369079"/>
    </source>
</evidence>
<evidence type="ECO:0000259" key="8">
    <source>
        <dbReference type="Pfam" id="PF04290"/>
    </source>
</evidence>
<evidence type="ECO:0000256" key="4">
    <source>
        <dbReference type="ARBA" id="ARBA00022692"/>
    </source>
</evidence>
<dbReference type="STRING" id="576117.SAMN04488138_11631"/>
<dbReference type="Proteomes" id="UP000183299">
    <property type="component" value="Unassembled WGS sequence"/>
</dbReference>
<evidence type="ECO:0000256" key="1">
    <source>
        <dbReference type="ARBA" id="ARBA00004651"/>
    </source>
</evidence>
<reference evidence="9 10" key="1">
    <citation type="submission" date="2016-10" db="EMBL/GenBank/DDBJ databases">
        <authorList>
            <person name="de Groot N.N."/>
        </authorList>
    </citation>
    <scope>NUCLEOTIDE SEQUENCE [LARGE SCALE GENOMIC DNA]</scope>
    <source>
        <strain evidence="9 10">CGMCC 1.8891</strain>
    </source>
</reference>
<dbReference type="GO" id="GO:0005886">
    <property type="term" value="C:plasma membrane"/>
    <property type="evidence" value="ECO:0007669"/>
    <property type="project" value="UniProtKB-SubCell"/>
</dbReference>
<protein>
    <recommendedName>
        <fullName evidence="7">TRAP transporter small permease protein</fullName>
    </recommendedName>
</protein>
<gene>
    <name evidence="9" type="ORF">SAMN04488138_11631</name>
</gene>
<dbReference type="InterPro" id="IPR055348">
    <property type="entry name" value="DctQ"/>
</dbReference>
<sequence length="189" mass="20576">MVPSTDAAQPSGLRRLLNGLTRATNGVAIAANVTGTLVVLGLVLVVNYDIVARGLFNRPFHGAVELVQFAMVLIVFLQLPDVIRVERLTRSDGFLLLIGLSHPRVASAMRRVIDLLSFMLMALTAVAIFPEFLKMWDTQDYYGIPGVFTAPWWPIKLTVLFGTTLCAAILLLKSVGPSRNPATPTSEQS</sequence>
<comment type="function">
    <text evidence="7">Part of the tripartite ATP-independent periplasmic (TRAP) transport system.</text>
</comment>
<dbReference type="GO" id="GO:0022857">
    <property type="term" value="F:transmembrane transporter activity"/>
    <property type="evidence" value="ECO:0007669"/>
    <property type="project" value="UniProtKB-UniRule"/>
</dbReference>
<name>A0A1I3VP18_9RHOB</name>
<accession>A0A1I3VP18</accession>
<evidence type="ECO:0000256" key="2">
    <source>
        <dbReference type="ARBA" id="ARBA00022448"/>
    </source>
</evidence>
<keyword evidence="6 7" id="KW-0472">Membrane</keyword>
<dbReference type="EMBL" id="FORY01000016">
    <property type="protein sequence ID" value="SFJ96007.1"/>
    <property type="molecule type" value="Genomic_DNA"/>
</dbReference>
<dbReference type="OrthoDB" id="4250245at2"/>
<dbReference type="AlphaFoldDB" id="A0A1I3VP18"/>
<organism evidence="9 10">
    <name type="scientific">Celeribacter halophilus</name>
    <dbReference type="NCBI Taxonomy" id="576117"/>
    <lineage>
        <taxon>Bacteria</taxon>
        <taxon>Pseudomonadati</taxon>
        <taxon>Pseudomonadota</taxon>
        <taxon>Alphaproteobacteria</taxon>
        <taxon>Rhodobacterales</taxon>
        <taxon>Roseobacteraceae</taxon>
        <taxon>Celeribacter</taxon>
    </lineage>
</organism>
<keyword evidence="3" id="KW-1003">Cell membrane</keyword>
<keyword evidence="7" id="KW-0997">Cell inner membrane</keyword>
<keyword evidence="4 7" id="KW-0812">Transmembrane</keyword>
<comment type="subunit">
    <text evidence="7">The complex comprises the extracytoplasmic solute receptor protein and the two transmembrane proteins.</text>
</comment>
<dbReference type="RefSeq" id="WP_066600914.1">
    <property type="nucleotide sequence ID" value="NZ_FORY01000016.1"/>
</dbReference>
<comment type="subcellular location">
    <subcellularLocation>
        <location evidence="7">Cell inner membrane</location>
        <topology evidence="7">Multi-pass membrane protein</topology>
    </subcellularLocation>
    <subcellularLocation>
        <location evidence="1">Cell membrane</location>
        <topology evidence="1">Multi-pass membrane protein</topology>
    </subcellularLocation>
</comment>
<comment type="caution">
    <text evidence="7">Lacks conserved residue(s) required for the propagation of feature annotation.</text>
</comment>
<evidence type="ECO:0000256" key="5">
    <source>
        <dbReference type="ARBA" id="ARBA00022989"/>
    </source>
</evidence>
<keyword evidence="2 7" id="KW-0813">Transport</keyword>
<evidence type="ECO:0000256" key="3">
    <source>
        <dbReference type="ARBA" id="ARBA00022475"/>
    </source>
</evidence>
<evidence type="ECO:0000256" key="6">
    <source>
        <dbReference type="ARBA" id="ARBA00023136"/>
    </source>
</evidence>
<feature type="domain" description="Tripartite ATP-independent periplasmic transporters DctQ component" evidence="8">
    <location>
        <begin position="42"/>
        <end position="175"/>
    </location>
</feature>
<feature type="transmembrane region" description="Helical" evidence="7">
    <location>
        <begin position="112"/>
        <end position="133"/>
    </location>
</feature>
<keyword evidence="10" id="KW-1185">Reference proteome</keyword>
<evidence type="ECO:0000313" key="9">
    <source>
        <dbReference type="EMBL" id="SFJ96007.1"/>
    </source>
</evidence>
<feature type="transmembrane region" description="Helical" evidence="7">
    <location>
        <begin position="153"/>
        <end position="172"/>
    </location>
</feature>
<dbReference type="GeneID" id="98666392"/>
<proteinExistence type="inferred from homology"/>
<evidence type="ECO:0000313" key="10">
    <source>
        <dbReference type="Proteomes" id="UP000183299"/>
    </source>
</evidence>
<comment type="similarity">
    <text evidence="7">Belongs to the TRAP transporter small permease family.</text>
</comment>